<dbReference type="AlphaFoldDB" id="A0A6A6SZE2"/>
<dbReference type="NCBIfam" id="TIGR01965">
    <property type="entry name" value="VCBS_repeat"/>
    <property type="match status" value="1"/>
</dbReference>
<dbReference type="Proteomes" id="UP000799324">
    <property type="component" value="Unassembled WGS sequence"/>
</dbReference>
<keyword evidence="1" id="KW-0732">Signal</keyword>
<evidence type="ECO:0000313" key="2">
    <source>
        <dbReference type="EMBL" id="KAF2653149.1"/>
    </source>
</evidence>
<name>A0A6A6SZE2_9PLEO</name>
<keyword evidence="3" id="KW-1185">Reference proteome</keyword>
<gene>
    <name evidence="2" type="ORF">K491DRAFT_680751</name>
</gene>
<evidence type="ECO:0000256" key="1">
    <source>
        <dbReference type="SAM" id="SignalP"/>
    </source>
</evidence>
<sequence length="105" mass="10464">MFYFFLIFLGLLVALAAGQSAHVYTTVMVMDGTTMTMTVTSGNTNSAMSGMSTASTTMDASMSGMSMGPASHTAAASSGLARETSIPITVGAVGLAIAAVAGNVI</sequence>
<dbReference type="InterPro" id="IPR010221">
    <property type="entry name" value="VCBS_dom"/>
</dbReference>
<protein>
    <submittedName>
        <fullName evidence="2">Uncharacterized protein</fullName>
    </submittedName>
</protein>
<dbReference type="EMBL" id="MU004386">
    <property type="protein sequence ID" value="KAF2653149.1"/>
    <property type="molecule type" value="Genomic_DNA"/>
</dbReference>
<feature type="chain" id="PRO_5025655327" evidence="1">
    <location>
        <begin position="19"/>
        <end position="105"/>
    </location>
</feature>
<evidence type="ECO:0000313" key="3">
    <source>
        <dbReference type="Proteomes" id="UP000799324"/>
    </source>
</evidence>
<reference evidence="2" key="1">
    <citation type="journal article" date="2020" name="Stud. Mycol.">
        <title>101 Dothideomycetes genomes: a test case for predicting lifestyles and emergence of pathogens.</title>
        <authorList>
            <person name="Haridas S."/>
            <person name="Albert R."/>
            <person name="Binder M."/>
            <person name="Bloem J."/>
            <person name="Labutti K."/>
            <person name="Salamov A."/>
            <person name="Andreopoulos B."/>
            <person name="Baker S."/>
            <person name="Barry K."/>
            <person name="Bills G."/>
            <person name="Bluhm B."/>
            <person name="Cannon C."/>
            <person name="Castanera R."/>
            <person name="Culley D."/>
            <person name="Daum C."/>
            <person name="Ezra D."/>
            <person name="Gonzalez J."/>
            <person name="Henrissat B."/>
            <person name="Kuo A."/>
            <person name="Liang C."/>
            <person name="Lipzen A."/>
            <person name="Lutzoni F."/>
            <person name="Magnuson J."/>
            <person name="Mondo S."/>
            <person name="Nolan M."/>
            <person name="Ohm R."/>
            <person name="Pangilinan J."/>
            <person name="Park H.-J."/>
            <person name="Ramirez L."/>
            <person name="Alfaro M."/>
            <person name="Sun H."/>
            <person name="Tritt A."/>
            <person name="Yoshinaga Y."/>
            <person name="Zwiers L.-H."/>
            <person name="Turgeon B."/>
            <person name="Goodwin S."/>
            <person name="Spatafora J."/>
            <person name="Crous P."/>
            <person name="Grigoriev I."/>
        </authorList>
    </citation>
    <scope>NUCLEOTIDE SEQUENCE</scope>
    <source>
        <strain evidence="2">CBS 122681</strain>
    </source>
</reference>
<feature type="signal peptide" evidence="1">
    <location>
        <begin position="1"/>
        <end position="18"/>
    </location>
</feature>
<proteinExistence type="predicted"/>
<accession>A0A6A6SZE2</accession>
<organism evidence="2 3">
    <name type="scientific">Lophiostoma macrostomum CBS 122681</name>
    <dbReference type="NCBI Taxonomy" id="1314788"/>
    <lineage>
        <taxon>Eukaryota</taxon>
        <taxon>Fungi</taxon>
        <taxon>Dikarya</taxon>
        <taxon>Ascomycota</taxon>
        <taxon>Pezizomycotina</taxon>
        <taxon>Dothideomycetes</taxon>
        <taxon>Pleosporomycetidae</taxon>
        <taxon>Pleosporales</taxon>
        <taxon>Lophiostomataceae</taxon>
        <taxon>Lophiostoma</taxon>
    </lineage>
</organism>